<comment type="similarity">
    <text evidence="2 4">Belongs to the pyridoxal phosphate-binding protein YggS/PROSC family.</text>
</comment>
<keyword evidence="1 2" id="KW-0663">Pyridoxal phosphate</keyword>
<comment type="cofactor">
    <cofactor evidence="3">
        <name>pyridoxal 5'-phosphate</name>
        <dbReference type="ChEBI" id="CHEBI:597326"/>
    </cofactor>
</comment>
<dbReference type="InterPro" id="IPR029066">
    <property type="entry name" value="PLP-binding_barrel"/>
</dbReference>
<feature type="domain" description="Alanine racemase N-terminal" evidence="5">
    <location>
        <begin position="15"/>
        <end position="228"/>
    </location>
</feature>
<dbReference type="InterPro" id="IPR001608">
    <property type="entry name" value="Ala_racemase_N"/>
</dbReference>
<dbReference type="NCBIfam" id="TIGR00044">
    <property type="entry name" value="YggS family pyridoxal phosphate-dependent enzyme"/>
    <property type="match status" value="1"/>
</dbReference>
<dbReference type="EMBL" id="CP102480">
    <property type="protein sequence ID" value="UUX47954.1"/>
    <property type="molecule type" value="Genomic_DNA"/>
</dbReference>
<dbReference type="Gene3D" id="3.20.20.10">
    <property type="entry name" value="Alanine racemase"/>
    <property type="match status" value="1"/>
</dbReference>
<dbReference type="Proteomes" id="UP001060336">
    <property type="component" value="Chromosome"/>
</dbReference>
<evidence type="ECO:0000259" key="5">
    <source>
        <dbReference type="Pfam" id="PF01168"/>
    </source>
</evidence>
<dbReference type="AlphaFoldDB" id="A0A9J7ALW5"/>
<accession>A0A9J7ALW5</accession>
<dbReference type="PIRSF" id="PIRSF004848">
    <property type="entry name" value="YBL036c_PLPDEIII"/>
    <property type="match status" value="1"/>
</dbReference>
<dbReference type="GO" id="GO:0030170">
    <property type="term" value="F:pyridoxal phosphate binding"/>
    <property type="evidence" value="ECO:0007669"/>
    <property type="project" value="UniProtKB-UniRule"/>
</dbReference>
<dbReference type="FunFam" id="3.20.20.10:FF:000018">
    <property type="entry name" value="Pyridoxal phosphate homeostasis protein"/>
    <property type="match status" value="1"/>
</dbReference>
<sequence length="233" mass="25009">MDQAPNEVAVDIAANLQTVRDQIAAAAKTAGRAPDEVTLVAVGKVQPVERVEAALAAGQRIFGENRVQEAQGKWPALKERFPDVTLHLIGPLQTNKAADAIALFDVIETVDRPKLARVLAAEMTKQGRALECFIQVNTGEEEQKAGVLPAEADAFIATCRDEHGLNVTGLMCIPPADEEPALHFALLREIARQHGLEKLSMGMSGDYETAIEFGATHVRVGTAIFGQRQKPAG</sequence>
<dbReference type="RefSeq" id="WP_257766463.1">
    <property type="nucleotide sequence ID" value="NZ_CP102480.1"/>
</dbReference>
<evidence type="ECO:0000256" key="3">
    <source>
        <dbReference type="PIRSR" id="PIRSR004848-1"/>
    </source>
</evidence>
<organism evidence="6 7">
    <name type="scientific">Nisaea acidiphila</name>
    <dbReference type="NCBI Taxonomy" id="1862145"/>
    <lineage>
        <taxon>Bacteria</taxon>
        <taxon>Pseudomonadati</taxon>
        <taxon>Pseudomonadota</taxon>
        <taxon>Alphaproteobacteria</taxon>
        <taxon>Rhodospirillales</taxon>
        <taxon>Thalassobaculaceae</taxon>
        <taxon>Nisaea</taxon>
    </lineage>
</organism>
<evidence type="ECO:0000313" key="6">
    <source>
        <dbReference type="EMBL" id="UUX47954.1"/>
    </source>
</evidence>
<comment type="function">
    <text evidence="2">Pyridoxal 5'-phosphate (PLP)-binding protein, which is involved in PLP homeostasis.</text>
</comment>
<feature type="modified residue" description="N6-(pyridoxal phosphate)lysine" evidence="2 3">
    <location>
        <position position="44"/>
    </location>
</feature>
<dbReference type="InterPro" id="IPR011078">
    <property type="entry name" value="PyrdxlP_homeostasis"/>
</dbReference>
<dbReference type="KEGG" id="naci:NUH88_11035"/>
<dbReference type="Pfam" id="PF01168">
    <property type="entry name" value="Ala_racemase_N"/>
    <property type="match status" value="1"/>
</dbReference>
<gene>
    <name evidence="6" type="ORF">NUH88_11035</name>
</gene>
<dbReference type="PANTHER" id="PTHR10146:SF14">
    <property type="entry name" value="PYRIDOXAL PHOSPHATE HOMEOSTASIS PROTEIN"/>
    <property type="match status" value="1"/>
</dbReference>
<evidence type="ECO:0000256" key="2">
    <source>
        <dbReference type="HAMAP-Rule" id="MF_02087"/>
    </source>
</evidence>
<dbReference type="CDD" id="cd00635">
    <property type="entry name" value="PLPDE_III_YBL036c_like"/>
    <property type="match status" value="1"/>
</dbReference>
<dbReference type="PANTHER" id="PTHR10146">
    <property type="entry name" value="PROLINE SYNTHETASE CO-TRANSCRIBED BACTERIAL HOMOLOG PROTEIN"/>
    <property type="match status" value="1"/>
</dbReference>
<protein>
    <recommendedName>
        <fullName evidence="2">Pyridoxal phosphate homeostasis protein</fullName>
        <shortName evidence="2">PLP homeostasis protein</shortName>
    </recommendedName>
</protein>
<evidence type="ECO:0000256" key="4">
    <source>
        <dbReference type="RuleBase" id="RU004514"/>
    </source>
</evidence>
<name>A0A9J7ALW5_9PROT</name>
<dbReference type="SUPFAM" id="SSF51419">
    <property type="entry name" value="PLP-binding barrel"/>
    <property type="match status" value="1"/>
</dbReference>
<evidence type="ECO:0000313" key="7">
    <source>
        <dbReference type="Proteomes" id="UP001060336"/>
    </source>
</evidence>
<reference evidence="6" key="1">
    <citation type="submission" date="2022-08" db="EMBL/GenBank/DDBJ databases">
        <title>Nisaea acidiphila sp. nov., isolated from a marine algal debris and emended description of the genus Nisaea Urios et al. 2008.</title>
        <authorList>
            <person name="Kwon K."/>
        </authorList>
    </citation>
    <scope>NUCLEOTIDE SEQUENCE</scope>
    <source>
        <strain evidence="6">MEBiC11861</strain>
    </source>
</reference>
<keyword evidence="7" id="KW-1185">Reference proteome</keyword>
<proteinExistence type="inferred from homology"/>
<evidence type="ECO:0000256" key="1">
    <source>
        <dbReference type="ARBA" id="ARBA00022898"/>
    </source>
</evidence>
<dbReference type="HAMAP" id="MF_02087">
    <property type="entry name" value="PLP_homeostasis"/>
    <property type="match status" value="1"/>
</dbReference>